<evidence type="ECO:0000313" key="3">
    <source>
        <dbReference type="Ensembl" id="ENSSFAP00005038037.1"/>
    </source>
</evidence>
<dbReference type="Pfam" id="PF07679">
    <property type="entry name" value="I-set"/>
    <property type="match status" value="3"/>
</dbReference>
<dbReference type="PROSITE" id="PS50835">
    <property type="entry name" value="IG_LIKE"/>
    <property type="match status" value="3"/>
</dbReference>
<dbReference type="SUPFAM" id="SSF48726">
    <property type="entry name" value="Immunoglobulin"/>
    <property type="match status" value="3"/>
</dbReference>
<feature type="domain" description="Ig-like" evidence="1">
    <location>
        <begin position="17"/>
        <end position="102"/>
    </location>
</feature>
<dbReference type="InterPro" id="IPR013783">
    <property type="entry name" value="Ig-like_fold"/>
</dbReference>
<proteinExistence type="predicted"/>
<dbReference type="Proteomes" id="UP000472267">
    <property type="component" value="Unassembled WGS sequence"/>
</dbReference>
<dbReference type="Gene3D" id="2.60.40.10">
    <property type="entry name" value="Immunoglobulins"/>
    <property type="match status" value="3"/>
</dbReference>
<reference evidence="2" key="2">
    <citation type="submission" date="2025-05" db="UniProtKB">
        <authorList>
            <consortium name="Ensembl"/>
        </authorList>
    </citation>
    <scope>IDENTIFICATION</scope>
</reference>
<accession>A0A672FZ43</accession>
<dbReference type="Ensembl" id="ENSSFAT00005039454.1">
    <property type="protein sequence ID" value="ENSSFAP00005038037.1"/>
    <property type="gene ID" value="ENSSFAG00005019124.1"/>
</dbReference>
<name>A0A672FZ43_SALFA</name>
<sequence length="327" mass="35671">MLMCKLSQLYSSKLNFPLQAKSVSVTQGDPARLECRFSGTKPLKVKWMKEGKELKSGLRFKIQSRDNTSVLQVLRTESSDAGEYTCEVSNVAGSSACEASVTVLGQLIQESNVILDVIFPVEGIKGKDASLHCEIYGTPPFQVSWYKDRRPLKESRRHKIVSEGTSAALHIMKLEQDDIGLYECRVSNNVGSESCHSLFQVGDNSVAAVFQKSCASAACSQILLCYFLTIDKLIPPSFIRKLRDTHLVVGKPGEMECKVTGSPPLTTSWLHNGEEIKSGPNYDISCTDNSCKLKVLSISMSDAGKYTCKATNDAGASETSATMNVTG</sequence>
<keyword evidence="4" id="KW-1185">Reference proteome</keyword>
<dbReference type="AlphaFoldDB" id="A0A672FZ43"/>
<dbReference type="FunFam" id="2.60.40.10:FF:000022">
    <property type="entry name" value="Cardiac titin"/>
    <property type="match status" value="3"/>
</dbReference>
<dbReference type="InterPro" id="IPR003599">
    <property type="entry name" value="Ig_sub"/>
</dbReference>
<dbReference type="Proteomes" id="UP000472267">
    <property type="component" value="Chromosome 16"/>
</dbReference>
<organism evidence="2 4">
    <name type="scientific">Salarias fasciatus</name>
    <name type="common">Jewelled blenny</name>
    <name type="synonym">Blennius fasciatus</name>
    <dbReference type="NCBI Taxonomy" id="181472"/>
    <lineage>
        <taxon>Eukaryota</taxon>
        <taxon>Metazoa</taxon>
        <taxon>Chordata</taxon>
        <taxon>Craniata</taxon>
        <taxon>Vertebrata</taxon>
        <taxon>Euteleostomi</taxon>
        <taxon>Actinopterygii</taxon>
        <taxon>Neopterygii</taxon>
        <taxon>Teleostei</taxon>
        <taxon>Neoteleostei</taxon>
        <taxon>Acanthomorphata</taxon>
        <taxon>Ovalentaria</taxon>
        <taxon>Blenniimorphae</taxon>
        <taxon>Blenniiformes</taxon>
        <taxon>Blennioidei</taxon>
        <taxon>Blenniidae</taxon>
        <taxon>Salariinae</taxon>
        <taxon>Salarias</taxon>
    </lineage>
</organism>
<protein>
    <recommendedName>
        <fullName evidence="1">Ig-like domain-containing protein</fullName>
    </recommendedName>
</protein>
<evidence type="ECO:0000313" key="4">
    <source>
        <dbReference type="Proteomes" id="UP000472267"/>
    </source>
</evidence>
<reference evidence="3" key="1">
    <citation type="submission" date="2019-06" db="EMBL/GenBank/DDBJ databases">
        <authorList>
            <consortium name="Wellcome Sanger Institute Data Sharing"/>
        </authorList>
    </citation>
    <scope>NUCLEOTIDE SEQUENCE [LARGE SCALE GENOMIC DNA]</scope>
</reference>
<evidence type="ECO:0000259" key="1">
    <source>
        <dbReference type="PROSITE" id="PS50835"/>
    </source>
</evidence>
<dbReference type="CDD" id="cd00096">
    <property type="entry name" value="Ig"/>
    <property type="match status" value="2"/>
</dbReference>
<dbReference type="InterPro" id="IPR013098">
    <property type="entry name" value="Ig_I-set"/>
</dbReference>
<dbReference type="Ensembl" id="ENSSFAT00005010547.1">
    <property type="protein sequence ID" value="ENSSFAP00005010090.1"/>
    <property type="gene ID" value="ENSSFAG00005005738.1"/>
</dbReference>
<dbReference type="SMART" id="SM00408">
    <property type="entry name" value="IGc2"/>
    <property type="match status" value="3"/>
</dbReference>
<dbReference type="InterPro" id="IPR007110">
    <property type="entry name" value="Ig-like_dom"/>
</dbReference>
<dbReference type="InterPro" id="IPR003598">
    <property type="entry name" value="Ig_sub2"/>
</dbReference>
<dbReference type="InterPro" id="IPR036179">
    <property type="entry name" value="Ig-like_dom_sf"/>
</dbReference>
<feature type="domain" description="Ig-like" evidence="1">
    <location>
        <begin position="125"/>
        <end position="200"/>
    </location>
</feature>
<feature type="domain" description="Ig-like" evidence="1">
    <location>
        <begin position="236"/>
        <end position="324"/>
    </location>
</feature>
<dbReference type="SMART" id="SM00409">
    <property type="entry name" value="IG"/>
    <property type="match status" value="3"/>
</dbReference>
<evidence type="ECO:0000313" key="2">
    <source>
        <dbReference type="Ensembl" id="ENSSFAP00005010090.1"/>
    </source>
</evidence>
<dbReference type="PANTHER" id="PTHR47633">
    <property type="entry name" value="IMMUNOGLOBULIN"/>
    <property type="match status" value="1"/>
</dbReference>